<evidence type="ECO:0000256" key="14">
    <source>
        <dbReference type="RuleBase" id="RU003848"/>
    </source>
</evidence>
<keyword evidence="9 13" id="KW-0472">Membrane</keyword>
<dbReference type="GO" id="GO:0046961">
    <property type="term" value="F:proton-transporting ATPase activity, rotational mechanism"/>
    <property type="evidence" value="ECO:0007669"/>
    <property type="project" value="TreeGrafter"/>
</dbReference>
<dbReference type="NCBIfam" id="TIGR01144">
    <property type="entry name" value="ATP_synt_b"/>
    <property type="match status" value="1"/>
</dbReference>
<proteinExistence type="inferred from homology"/>
<evidence type="ECO:0000256" key="9">
    <source>
        <dbReference type="ARBA" id="ARBA00023136"/>
    </source>
</evidence>
<evidence type="ECO:0000256" key="7">
    <source>
        <dbReference type="ARBA" id="ARBA00022989"/>
    </source>
</evidence>
<evidence type="ECO:0000256" key="15">
    <source>
        <dbReference type="SAM" id="Coils"/>
    </source>
</evidence>
<gene>
    <name evidence="13" type="primary">atpF</name>
    <name evidence="16" type="ORF">EDD71_104115</name>
</gene>
<dbReference type="GO" id="GO:0046933">
    <property type="term" value="F:proton-transporting ATP synthase activity, rotational mechanism"/>
    <property type="evidence" value="ECO:0007669"/>
    <property type="project" value="UniProtKB-UniRule"/>
</dbReference>
<dbReference type="InterPro" id="IPR002146">
    <property type="entry name" value="ATP_synth_b/b'su_bac/chlpt"/>
</dbReference>
<evidence type="ECO:0000256" key="4">
    <source>
        <dbReference type="ARBA" id="ARBA00022547"/>
    </source>
</evidence>
<keyword evidence="3 13" id="KW-1003">Cell membrane</keyword>
<evidence type="ECO:0000256" key="3">
    <source>
        <dbReference type="ARBA" id="ARBA00022475"/>
    </source>
</evidence>
<accession>A0A4R7KSA5</accession>
<evidence type="ECO:0000256" key="6">
    <source>
        <dbReference type="ARBA" id="ARBA00022781"/>
    </source>
</evidence>
<sequence length="159" mass="18668">MEVNLTTVIFTIINVLILYWYLRKFLFTPVTNFMNKRTKSIEDKIQSAEEKLKTAEEAKVKYESKLQMADDEGKKIIDEYRTKAIKRSDDIIMSAKKEAEAIRKRAELDAEREYERVQDEIKKQIVELSLLAAKKSIGEQLDEEKHHELIREFISKVGV</sequence>
<keyword evidence="7 13" id="KW-1133">Transmembrane helix</keyword>
<feature type="coiled-coil region" evidence="15">
    <location>
        <begin position="96"/>
        <end position="127"/>
    </location>
</feature>
<reference evidence="16 17" key="1">
    <citation type="submission" date="2019-03" db="EMBL/GenBank/DDBJ databases">
        <title>Genomic Encyclopedia of Type Strains, Phase IV (KMG-IV): sequencing the most valuable type-strain genomes for metagenomic binning, comparative biology and taxonomic classification.</title>
        <authorList>
            <person name="Goeker M."/>
        </authorList>
    </citation>
    <scope>NUCLEOTIDE SEQUENCE [LARGE SCALE GENOMIC DNA]</scope>
    <source>
        <strain evidence="16 17">DSM 24455</strain>
    </source>
</reference>
<dbReference type="AlphaFoldDB" id="A0A4R7KSA5"/>
<dbReference type="PANTHER" id="PTHR33445">
    <property type="entry name" value="ATP SYNTHASE SUBUNIT B', CHLOROPLASTIC"/>
    <property type="match status" value="1"/>
</dbReference>
<comment type="similarity">
    <text evidence="1 13 14">Belongs to the ATPase B chain family.</text>
</comment>
<evidence type="ECO:0000256" key="13">
    <source>
        <dbReference type="HAMAP-Rule" id="MF_01398"/>
    </source>
</evidence>
<keyword evidence="17" id="KW-1185">Reference proteome</keyword>
<evidence type="ECO:0000256" key="11">
    <source>
        <dbReference type="ARBA" id="ARBA00025198"/>
    </source>
</evidence>
<dbReference type="GO" id="GO:0012505">
    <property type="term" value="C:endomembrane system"/>
    <property type="evidence" value="ECO:0007669"/>
    <property type="project" value="UniProtKB-SubCell"/>
</dbReference>
<evidence type="ECO:0000256" key="8">
    <source>
        <dbReference type="ARBA" id="ARBA00023065"/>
    </source>
</evidence>
<dbReference type="InterPro" id="IPR005864">
    <property type="entry name" value="ATP_synth_F0_bsu_bac"/>
</dbReference>
<comment type="function">
    <text evidence="11 13">F(1)F(0) ATP synthase produces ATP from ADP in the presence of a proton or sodium gradient. F-type ATPases consist of two structural domains, F(1) containing the extramembraneous catalytic core and F(0) containing the membrane proton channel, linked together by a central stalk and a peripheral stalk. During catalysis, ATP synthesis in the catalytic domain of F(1) is coupled via a rotary mechanism of the central stalk subunits to proton translocation.</text>
</comment>
<dbReference type="SUPFAM" id="SSF81573">
    <property type="entry name" value="F1F0 ATP synthase subunit B, membrane domain"/>
    <property type="match status" value="1"/>
</dbReference>
<keyword evidence="15" id="KW-0175">Coiled coil</keyword>
<comment type="subunit">
    <text evidence="13">F-type ATPases have 2 components, F(1) - the catalytic core - and F(0) - the membrane proton channel. F(1) has five subunits: alpha(3), beta(3), gamma(1), delta(1), epsilon(1). F(0) has three main subunits: a(1), b(2) and c(10-14). The alpha and beta chains form an alternating ring which encloses part of the gamma chain. F(1) is attached to F(0) by a central stalk formed by the gamma and epsilon chains, while a peripheral stalk is formed by the delta and b chains.</text>
</comment>
<evidence type="ECO:0000256" key="5">
    <source>
        <dbReference type="ARBA" id="ARBA00022692"/>
    </source>
</evidence>
<keyword evidence="5 13" id="KW-0812">Transmembrane</keyword>
<protein>
    <recommendedName>
        <fullName evidence="13">ATP synthase subunit b</fullName>
    </recommendedName>
    <alternativeName>
        <fullName evidence="13">ATP synthase F(0) sector subunit b</fullName>
    </alternativeName>
    <alternativeName>
        <fullName evidence="13">ATPase subunit I</fullName>
    </alternativeName>
    <alternativeName>
        <fullName evidence="13">F-type ATPase subunit b</fullName>
        <shortName evidence="13">F-ATPase subunit b</shortName>
    </alternativeName>
</protein>
<organism evidence="16 17">
    <name type="scientific">Fonticella tunisiensis</name>
    <dbReference type="NCBI Taxonomy" id="1096341"/>
    <lineage>
        <taxon>Bacteria</taxon>
        <taxon>Bacillati</taxon>
        <taxon>Bacillota</taxon>
        <taxon>Clostridia</taxon>
        <taxon>Eubacteriales</taxon>
        <taxon>Clostridiaceae</taxon>
        <taxon>Fonticella</taxon>
    </lineage>
</organism>
<dbReference type="InterPro" id="IPR050059">
    <property type="entry name" value="ATP_synthase_B_chain"/>
</dbReference>
<keyword evidence="10 13" id="KW-0066">ATP synthesis</keyword>
<keyword evidence="6 13" id="KW-0375">Hydrogen ion transport</keyword>
<comment type="function">
    <text evidence="13">Component of the F(0) channel, it forms part of the peripheral stalk, linking F(1) to F(0).</text>
</comment>
<evidence type="ECO:0000313" key="16">
    <source>
        <dbReference type="EMBL" id="TDT62390.1"/>
    </source>
</evidence>
<keyword evidence="2 13" id="KW-0813">Transport</keyword>
<dbReference type="Proteomes" id="UP000295325">
    <property type="component" value="Unassembled WGS sequence"/>
</dbReference>
<dbReference type="GO" id="GO:0005886">
    <property type="term" value="C:plasma membrane"/>
    <property type="evidence" value="ECO:0007669"/>
    <property type="project" value="UniProtKB-SubCell"/>
</dbReference>
<evidence type="ECO:0000256" key="10">
    <source>
        <dbReference type="ARBA" id="ARBA00023310"/>
    </source>
</evidence>
<evidence type="ECO:0000256" key="1">
    <source>
        <dbReference type="ARBA" id="ARBA00005513"/>
    </source>
</evidence>
<feature type="coiled-coil region" evidence="15">
    <location>
        <begin position="38"/>
        <end position="72"/>
    </location>
</feature>
<dbReference type="OrthoDB" id="9795863at2"/>
<dbReference type="GO" id="GO:0045259">
    <property type="term" value="C:proton-transporting ATP synthase complex"/>
    <property type="evidence" value="ECO:0007669"/>
    <property type="project" value="UniProtKB-KW"/>
</dbReference>
<dbReference type="EMBL" id="SOAZ01000004">
    <property type="protein sequence ID" value="TDT62390.1"/>
    <property type="molecule type" value="Genomic_DNA"/>
</dbReference>
<name>A0A4R7KSA5_9CLOT</name>
<dbReference type="PANTHER" id="PTHR33445:SF1">
    <property type="entry name" value="ATP SYNTHASE SUBUNIT B"/>
    <property type="match status" value="1"/>
</dbReference>
<dbReference type="RefSeq" id="WP_133627389.1">
    <property type="nucleotide sequence ID" value="NZ_SOAZ01000004.1"/>
</dbReference>
<keyword evidence="8 13" id="KW-0406">Ion transport</keyword>
<evidence type="ECO:0000256" key="2">
    <source>
        <dbReference type="ARBA" id="ARBA00022448"/>
    </source>
</evidence>
<comment type="subcellular location">
    <subcellularLocation>
        <location evidence="13">Cell membrane</location>
        <topology evidence="13">Single-pass membrane protein</topology>
    </subcellularLocation>
    <subcellularLocation>
        <location evidence="12">Endomembrane system</location>
        <topology evidence="12">Single-pass membrane protein</topology>
    </subcellularLocation>
</comment>
<evidence type="ECO:0000313" key="17">
    <source>
        <dbReference type="Proteomes" id="UP000295325"/>
    </source>
</evidence>
<dbReference type="Pfam" id="PF00430">
    <property type="entry name" value="ATP-synt_B"/>
    <property type="match status" value="1"/>
</dbReference>
<dbReference type="HAMAP" id="MF_01398">
    <property type="entry name" value="ATP_synth_b_bprime"/>
    <property type="match status" value="1"/>
</dbReference>
<feature type="transmembrane region" description="Helical" evidence="13">
    <location>
        <begin position="6"/>
        <end position="22"/>
    </location>
</feature>
<dbReference type="CDD" id="cd06503">
    <property type="entry name" value="ATP-synt_Fo_b"/>
    <property type="match status" value="1"/>
</dbReference>
<dbReference type="InterPro" id="IPR028987">
    <property type="entry name" value="ATP_synth_B-like_membr_sf"/>
</dbReference>
<keyword evidence="4 13" id="KW-0138">CF(0)</keyword>
<evidence type="ECO:0000256" key="12">
    <source>
        <dbReference type="ARBA" id="ARBA00037847"/>
    </source>
</evidence>
<comment type="caution">
    <text evidence="16">The sequence shown here is derived from an EMBL/GenBank/DDBJ whole genome shotgun (WGS) entry which is preliminary data.</text>
</comment>
<dbReference type="NCBIfam" id="NF009992">
    <property type="entry name" value="PRK13461.1"/>
    <property type="match status" value="1"/>
</dbReference>